<dbReference type="CDD" id="cd10433">
    <property type="entry name" value="YccA_like"/>
    <property type="match status" value="1"/>
</dbReference>
<dbReference type="AlphaFoldDB" id="A0A2Z6ETX8"/>
<evidence type="ECO:0000256" key="6">
    <source>
        <dbReference type="RuleBase" id="RU004379"/>
    </source>
</evidence>
<name>A0A2Z6ETX8_9BURK</name>
<feature type="transmembrane region" description="Helical" evidence="6">
    <location>
        <begin position="203"/>
        <end position="229"/>
    </location>
</feature>
<dbReference type="PANTHER" id="PTHR23291:SF115">
    <property type="entry name" value="MODULATOR OF FTSH PROTEASE YCCA"/>
    <property type="match status" value="1"/>
</dbReference>
<comment type="subcellular location">
    <subcellularLocation>
        <location evidence="1">Cell membrane</location>
        <topology evidence="1">Multi-pass membrane protein</topology>
    </subcellularLocation>
</comment>
<dbReference type="InterPro" id="IPR006214">
    <property type="entry name" value="Bax_inhibitor_1-related"/>
</dbReference>
<feature type="transmembrane region" description="Helical" evidence="6">
    <location>
        <begin position="61"/>
        <end position="78"/>
    </location>
</feature>
<evidence type="ECO:0000256" key="2">
    <source>
        <dbReference type="ARBA" id="ARBA00022475"/>
    </source>
</evidence>
<organism evidence="7 8">
    <name type="scientific">Mycoavidus cysteinexigens</name>
    <dbReference type="NCBI Taxonomy" id="1553431"/>
    <lineage>
        <taxon>Bacteria</taxon>
        <taxon>Pseudomonadati</taxon>
        <taxon>Pseudomonadota</taxon>
        <taxon>Betaproteobacteria</taxon>
        <taxon>Burkholderiales</taxon>
        <taxon>Burkholderiaceae</taxon>
        <taxon>Mycoavidus</taxon>
    </lineage>
</organism>
<comment type="similarity">
    <text evidence="6">Belongs to the BI1 family.</text>
</comment>
<evidence type="ECO:0000313" key="7">
    <source>
        <dbReference type="EMBL" id="BBE08889.1"/>
    </source>
</evidence>
<dbReference type="KEGG" id="mcys:MCB1EB_0728"/>
<feature type="transmembrane region" description="Helical" evidence="6">
    <location>
        <begin position="90"/>
        <end position="112"/>
    </location>
</feature>
<evidence type="ECO:0000313" key="8">
    <source>
        <dbReference type="Proteomes" id="UP000282597"/>
    </source>
</evidence>
<keyword evidence="4 6" id="KW-1133">Transmembrane helix</keyword>
<keyword evidence="8" id="KW-1185">Reference proteome</keyword>
<evidence type="ECO:0000256" key="5">
    <source>
        <dbReference type="ARBA" id="ARBA00023136"/>
    </source>
</evidence>
<dbReference type="GO" id="GO:0005886">
    <property type="term" value="C:plasma membrane"/>
    <property type="evidence" value="ECO:0007669"/>
    <property type="project" value="UniProtKB-SubCell"/>
</dbReference>
<protein>
    <submittedName>
        <fullName evidence="7">Integral membrane protein</fullName>
    </submittedName>
</protein>
<dbReference type="PANTHER" id="PTHR23291">
    <property type="entry name" value="BAX INHIBITOR-RELATED"/>
    <property type="match status" value="1"/>
</dbReference>
<evidence type="ECO:0000256" key="4">
    <source>
        <dbReference type="ARBA" id="ARBA00022989"/>
    </source>
</evidence>
<dbReference type="RefSeq" id="WP_045362884.1">
    <property type="nucleotide sequence ID" value="NZ_AP018150.1"/>
</dbReference>
<evidence type="ECO:0000256" key="1">
    <source>
        <dbReference type="ARBA" id="ARBA00004651"/>
    </source>
</evidence>
<dbReference type="Pfam" id="PF01027">
    <property type="entry name" value="Bax1-I"/>
    <property type="match status" value="1"/>
</dbReference>
<proteinExistence type="inferred from homology"/>
<evidence type="ECO:0000256" key="3">
    <source>
        <dbReference type="ARBA" id="ARBA00022692"/>
    </source>
</evidence>
<feature type="transmembrane region" description="Helical" evidence="6">
    <location>
        <begin position="118"/>
        <end position="138"/>
    </location>
</feature>
<keyword evidence="5 6" id="KW-0472">Membrane</keyword>
<dbReference type="EMBL" id="AP018150">
    <property type="protein sequence ID" value="BBE08889.1"/>
    <property type="molecule type" value="Genomic_DNA"/>
</dbReference>
<feature type="transmembrane region" description="Helical" evidence="6">
    <location>
        <begin position="30"/>
        <end position="55"/>
    </location>
</feature>
<sequence length="234" mass="25508">MKDDFQSYSFGRNGSITPVATRNRVLRNTYWLLALSMIPSVLGAWLGVSTGFSLLNATSPGLSFILFMAIAFGFMFAIERFKNSGIGVALLLGFTFFMGLMLSRLLSFVLGFSNGASLIMLAFGGTSVIFTVMASIATVSKRDFSGLSKWLFMGVIVLILASIANIWLKLPALMITVSVMATVIFSAYMLFDVQRVVNGGETNYIRAALAIYLDIYNVFANLLMLLGIFGGNRN</sequence>
<keyword evidence="3 6" id="KW-0812">Transmembrane</keyword>
<gene>
    <name evidence="7" type="ORF">MCB1EB_0728</name>
</gene>
<keyword evidence="2" id="KW-1003">Cell membrane</keyword>
<reference evidence="7 8" key="1">
    <citation type="journal article" date="2018" name="Microbes Environ.">
        <title>Comparative Genomic Insights into Endofungal Lifestyles of Two Bacterial Endosymbionts, Mycoavidus cysteinexigens and Burkholderia rhizoxinica.</title>
        <authorList>
            <person name="Sharmin D."/>
            <person name="Guo Y."/>
            <person name="Nishizawa T."/>
            <person name="Ohshima S."/>
            <person name="Sato Y."/>
            <person name="Takashima Y."/>
            <person name="Narisawa K."/>
            <person name="Ohta H."/>
        </authorList>
    </citation>
    <scope>NUCLEOTIDE SEQUENCE [LARGE SCALE GENOMIC DNA]</scope>
    <source>
        <strain evidence="7 8">B1-EB</strain>
    </source>
</reference>
<feature type="transmembrane region" description="Helical" evidence="6">
    <location>
        <begin position="150"/>
        <end position="167"/>
    </location>
</feature>
<dbReference type="Proteomes" id="UP000282597">
    <property type="component" value="Chromosome"/>
</dbReference>
<feature type="transmembrane region" description="Helical" evidence="6">
    <location>
        <begin position="173"/>
        <end position="191"/>
    </location>
</feature>
<accession>A0A2Z6ETX8</accession>